<keyword evidence="1" id="KW-0472">Membrane</keyword>
<feature type="transmembrane region" description="Helical" evidence="1">
    <location>
        <begin position="40"/>
        <end position="60"/>
    </location>
</feature>
<dbReference type="InterPro" id="IPR036869">
    <property type="entry name" value="J_dom_sf"/>
</dbReference>
<organism evidence="2 3">
    <name type="scientific">Catenaria anguillulae PL171</name>
    <dbReference type="NCBI Taxonomy" id="765915"/>
    <lineage>
        <taxon>Eukaryota</taxon>
        <taxon>Fungi</taxon>
        <taxon>Fungi incertae sedis</taxon>
        <taxon>Blastocladiomycota</taxon>
        <taxon>Blastocladiomycetes</taxon>
        <taxon>Blastocladiales</taxon>
        <taxon>Catenariaceae</taxon>
        <taxon>Catenaria</taxon>
    </lineage>
</organism>
<feature type="transmembrane region" description="Helical" evidence="1">
    <location>
        <begin position="81"/>
        <end position="99"/>
    </location>
</feature>
<evidence type="ECO:0008006" key="4">
    <source>
        <dbReference type="Google" id="ProtNLM"/>
    </source>
</evidence>
<reference evidence="2 3" key="1">
    <citation type="submission" date="2016-07" db="EMBL/GenBank/DDBJ databases">
        <title>Pervasive Adenine N6-methylation of Active Genes in Fungi.</title>
        <authorList>
            <consortium name="DOE Joint Genome Institute"/>
            <person name="Mondo S.J."/>
            <person name="Dannebaum R.O."/>
            <person name="Kuo R.C."/>
            <person name="Labutti K."/>
            <person name="Haridas S."/>
            <person name="Kuo A."/>
            <person name="Salamov A."/>
            <person name="Ahrendt S.R."/>
            <person name="Lipzen A."/>
            <person name="Sullivan W."/>
            <person name="Andreopoulos W.B."/>
            <person name="Clum A."/>
            <person name="Lindquist E."/>
            <person name="Daum C."/>
            <person name="Ramamoorthy G.K."/>
            <person name="Gryganskyi A."/>
            <person name="Culley D."/>
            <person name="Magnuson J.K."/>
            <person name="James T.Y."/>
            <person name="O'Malley M.A."/>
            <person name="Stajich J.E."/>
            <person name="Spatafora J.W."/>
            <person name="Visel A."/>
            <person name="Grigoriev I.V."/>
        </authorList>
    </citation>
    <scope>NUCLEOTIDE SEQUENCE [LARGE SCALE GENOMIC DNA]</scope>
    <source>
        <strain evidence="2 3">PL171</strain>
    </source>
</reference>
<accession>A0A1Y2HAF0</accession>
<evidence type="ECO:0000256" key="1">
    <source>
        <dbReference type="SAM" id="Phobius"/>
    </source>
</evidence>
<keyword evidence="1" id="KW-1133">Transmembrane helix</keyword>
<evidence type="ECO:0000313" key="3">
    <source>
        <dbReference type="Proteomes" id="UP000193411"/>
    </source>
</evidence>
<keyword evidence="1" id="KW-0812">Transmembrane</keyword>
<protein>
    <recommendedName>
        <fullName evidence="4">J domain-containing protein</fullName>
    </recommendedName>
</protein>
<feature type="transmembrane region" description="Helical" evidence="1">
    <location>
        <begin position="200"/>
        <end position="218"/>
    </location>
</feature>
<gene>
    <name evidence="2" type="ORF">BCR44DRAFT_51876</name>
</gene>
<sequence>MTQEMDLDHRPPSVIAYVFQQLLLPLVWPDKYVHGTLYPVGTMYLLLGVLALLLLASTFHTLTGIRTHARSGSALVRRLRLLLLLTAHVAFAIISHRLLTCETWNPYTFLGLDATLSPLTATRRDMPQVKRAYLSHMLELRVDRPEGRSREHIQEAASQIARAYHVVSQSIKSPQSVKGMWVHFAFRNISIAFARVCDHLGLLAAAAGVGLVALVVAARWSQMHRRQANTERPGNKKKEE</sequence>
<dbReference type="AlphaFoldDB" id="A0A1Y2HAF0"/>
<dbReference type="EMBL" id="MCFL01000071">
    <property type="protein sequence ID" value="ORZ30974.1"/>
    <property type="molecule type" value="Genomic_DNA"/>
</dbReference>
<comment type="caution">
    <text evidence="2">The sequence shown here is derived from an EMBL/GenBank/DDBJ whole genome shotgun (WGS) entry which is preliminary data.</text>
</comment>
<dbReference type="SUPFAM" id="SSF46565">
    <property type="entry name" value="Chaperone J-domain"/>
    <property type="match status" value="1"/>
</dbReference>
<dbReference type="Proteomes" id="UP000193411">
    <property type="component" value="Unassembled WGS sequence"/>
</dbReference>
<name>A0A1Y2HAF0_9FUNG</name>
<proteinExistence type="predicted"/>
<evidence type="ECO:0000313" key="2">
    <source>
        <dbReference type="EMBL" id="ORZ30974.1"/>
    </source>
</evidence>
<keyword evidence="3" id="KW-1185">Reference proteome</keyword>